<sequence length="623" mass="72378">MQNEDIVIRQADKGGAVVVQNKTAYIREIERQVADEDVYIPLQSDPTFKYSSEIKAALKQALREQQISDMEFKFLFQMNPIRPVLYTLPKIHKNLLNPPGRPIVSGIGSLTEPLSQFVDAHIKDLVYTLPSYLRDTMDFLKKLSDCHVDSDDLLCTMDVSSLYPSIPHKDGLDAMEHYLKQRRVQDPSTEFLLTLSREILTKNYFKFQDRYYLQHRGSAMGSPMAPNYANLFMGKFELDFVYNNNPYSKFLKRFWRYIDDLYFIWSGSTDDLKNFHAYMKSKMPSIKFTLEFSLEQISFLDVLIKKDGTTLHTELYKKDTDRNTLLHFSSYHSPALKRSLPFSQLTRVRRICDSNSTFESHAKDLCEGFKERGYGEKLLNAHLNKVRQINRSDLLTPKPNKDQVRLAMVSTYSPISTSVKRIVNKHWHILKTDPHIANVFTHSPRHFYKRTSNLRDLLVKSDISGSRPTHFLSRPPSGNFPCHNCVHCYAMVKGNMFTHPNTGREYAVKGRITCNTTHVIYILKCPCNLYYVGKTKRFLKTRICEHKSSTRNHDEKSSVARHFNRQNHSTKDLKYMGIEAVQAPRRGGDRDNLLLKREAFWIYTLDTLIPKGMNEEIVLSCFL</sequence>
<dbReference type="Gene3D" id="3.40.1440.10">
    <property type="entry name" value="GIY-YIG endonuclease"/>
    <property type="match status" value="1"/>
</dbReference>
<evidence type="ECO:0008006" key="5">
    <source>
        <dbReference type="Google" id="ProtNLM"/>
    </source>
</evidence>
<evidence type="ECO:0000313" key="3">
    <source>
        <dbReference type="EMBL" id="KAL2087323.1"/>
    </source>
</evidence>
<name>A0ABD1JJH6_9TELE</name>
<dbReference type="PROSITE" id="PS50164">
    <property type="entry name" value="GIY_YIG"/>
    <property type="match status" value="1"/>
</dbReference>
<evidence type="ECO:0000259" key="2">
    <source>
        <dbReference type="PROSITE" id="PS50878"/>
    </source>
</evidence>
<dbReference type="PANTHER" id="PTHR21301:SF12">
    <property type="match status" value="1"/>
</dbReference>
<dbReference type="PROSITE" id="PS50878">
    <property type="entry name" value="RT_POL"/>
    <property type="match status" value="1"/>
</dbReference>
<dbReference type="EMBL" id="JBHFQA010000015">
    <property type="protein sequence ID" value="KAL2087323.1"/>
    <property type="molecule type" value="Genomic_DNA"/>
</dbReference>
<dbReference type="InterPro" id="IPR000477">
    <property type="entry name" value="RT_dom"/>
</dbReference>
<dbReference type="InterPro" id="IPR058912">
    <property type="entry name" value="HTH_animal"/>
</dbReference>
<protein>
    <recommendedName>
        <fullName evidence="5">Reverse transcriptase domain-containing protein</fullName>
    </recommendedName>
</protein>
<dbReference type="Proteomes" id="UP001591681">
    <property type="component" value="Unassembled WGS sequence"/>
</dbReference>
<dbReference type="InterPro" id="IPR035901">
    <property type="entry name" value="GIY-YIG_endonuc_sf"/>
</dbReference>
<proteinExistence type="predicted"/>
<reference evidence="3 4" key="1">
    <citation type="submission" date="2024-09" db="EMBL/GenBank/DDBJ databases">
        <title>A chromosome-level genome assembly of Gray's grenadier anchovy, Coilia grayii.</title>
        <authorList>
            <person name="Fu Z."/>
        </authorList>
    </citation>
    <scope>NUCLEOTIDE SEQUENCE [LARGE SCALE GENOMIC DNA]</scope>
    <source>
        <strain evidence="3">G4</strain>
        <tissue evidence="3">Muscle</tissue>
    </source>
</reference>
<dbReference type="AlphaFoldDB" id="A0ABD1JJH6"/>
<feature type="domain" description="Reverse transcriptase" evidence="2">
    <location>
        <begin position="1"/>
        <end position="311"/>
    </location>
</feature>
<dbReference type="InterPro" id="IPR000305">
    <property type="entry name" value="GIY-YIG_endonuc"/>
</dbReference>
<feature type="domain" description="GIY-YIG" evidence="1">
    <location>
        <begin position="516"/>
        <end position="611"/>
    </location>
</feature>
<dbReference type="Pfam" id="PF26215">
    <property type="entry name" value="HTH_animal"/>
    <property type="match status" value="1"/>
</dbReference>
<dbReference type="PANTHER" id="PTHR21301">
    <property type="entry name" value="REVERSE TRANSCRIPTASE"/>
    <property type="match status" value="1"/>
</dbReference>
<evidence type="ECO:0000313" key="4">
    <source>
        <dbReference type="Proteomes" id="UP001591681"/>
    </source>
</evidence>
<comment type="caution">
    <text evidence="3">The sequence shown here is derived from an EMBL/GenBank/DDBJ whole genome shotgun (WGS) entry which is preliminary data.</text>
</comment>
<gene>
    <name evidence="3" type="ORF">ACEWY4_018382</name>
</gene>
<dbReference type="CDD" id="cd10442">
    <property type="entry name" value="GIY-YIG_PLEs"/>
    <property type="match status" value="1"/>
</dbReference>
<keyword evidence="4" id="KW-1185">Reference proteome</keyword>
<accession>A0ABD1JJH6</accession>
<evidence type="ECO:0000259" key="1">
    <source>
        <dbReference type="PROSITE" id="PS50164"/>
    </source>
</evidence>
<organism evidence="3 4">
    <name type="scientific">Coilia grayii</name>
    <name type="common">Gray's grenadier anchovy</name>
    <dbReference type="NCBI Taxonomy" id="363190"/>
    <lineage>
        <taxon>Eukaryota</taxon>
        <taxon>Metazoa</taxon>
        <taxon>Chordata</taxon>
        <taxon>Craniata</taxon>
        <taxon>Vertebrata</taxon>
        <taxon>Euteleostomi</taxon>
        <taxon>Actinopterygii</taxon>
        <taxon>Neopterygii</taxon>
        <taxon>Teleostei</taxon>
        <taxon>Clupei</taxon>
        <taxon>Clupeiformes</taxon>
        <taxon>Clupeoidei</taxon>
        <taxon>Engraulidae</taxon>
        <taxon>Coilinae</taxon>
        <taxon>Coilia</taxon>
    </lineage>
</organism>